<dbReference type="EMBL" id="HG792015">
    <property type="protein sequence ID" value="CDM29034.1"/>
    <property type="molecule type" value="Genomic_DNA"/>
</dbReference>
<dbReference type="OrthoDB" id="4367135at2759"/>
<gene>
    <name evidence="1" type="ORF">PROQFM164_S01g002845</name>
</gene>
<sequence>MRIASAGLAHTGASQRRSADVFDAVSSIINATRSPQFTASLASQRNTKSQKAKELREKVDSFTERWTAFQDRYADPIFQSILGYIQYEWLYECPEKFLHIHTSQYLHLNKIATSRNESTHWLLKQDLIVSTNDLPMRGRSSNQEDLY</sequence>
<reference evidence="1" key="1">
    <citation type="journal article" date="2014" name="Nat. Commun.">
        <title>Multiple recent horizontal transfers of a large genomic region in cheese making fungi.</title>
        <authorList>
            <person name="Cheeseman K."/>
            <person name="Ropars J."/>
            <person name="Renault P."/>
            <person name="Dupont J."/>
            <person name="Gouzy J."/>
            <person name="Branca A."/>
            <person name="Abraham A.L."/>
            <person name="Ceppi M."/>
            <person name="Conseiller E."/>
            <person name="Debuchy R."/>
            <person name="Malagnac F."/>
            <person name="Goarin A."/>
            <person name="Silar P."/>
            <person name="Lacoste S."/>
            <person name="Sallet E."/>
            <person name="Bensimon A."/>
            <person name="Giraud T."/>
            <person name="Brygoo Y."/>
        </authorList>
    </citation>
    <scope>NUCLEOTIDE SEQUENCE [LARGE SCALE GENOMIC DNA]</scope>
    <source>
        <strain evidence="1">FM164</strain>
    </source>
</reference>
<keyword evidence="2" id="KW-1185">Reference proteome</keyword>
<proteinExistence type="predicted"/>
<dbReference type="STRING" id="1365484.W6Q4D8"/>
<evidence type="ECO:0000313" key="1">
    <source>
        <dbReference type="EMBL" id="CDM29034.1"/>
    </source>
</evidence>
<name>W6Q4D8_PENRF</name>
<dbReference type="Proteomes" id="UP000030686">
    <property type="component" value="Unassembled WGS sequence"/>
</dbReference>
<organism evidence="1 2">
    <name type="scientific">Penicillium roqueforti (strain FM164)</name>
    <dbReference type="NCBI Taxonomy" id="1365484"/>
    <lineage>
        <taxon>Eukaryota</taxon>
        <taxon>Fungi</taxon>
        <taxon>Dikarya</taxon>
        <taxon>Ascomycota</taxon>
        <taxon>Pezizomycotina</taxon>
        <taxon>Eurotiomycetes</taxon>
        <taxon>Eurotiomycetidae</taxon>
        <taxon>Eurotiales</taxon>
        <taxon>Aspergillaceae</taxon>
        <taxon>Penicillium</taxon>
    </lineage>
</organism>
<evidence type="ECO:0000313" key="2">
    <source>
        <dbReference type="Proteomes" id="UP000030686"/>
    </source>
</evidence>
<dbReference type="AlphaFoldDB" id="W6Q4D8"/>
<protein>
    <submittedName>
        <fullName evidence="1">Probable transposable element</fullName>
    </submittedName>
</protein>
<accession>W6Q4D8</accession>